<keyword evidence="7 12" id="KW-1133">Transmembrane helix</keyword>
<feature type="compositionally biased region" description="Basic and acidic residues" evidence="11">
    <location>
        <begin position="827"/>
        <end position="840"/>
    </location>
</feature>
<evidence type="ECO:0000256" key="5">
    <source>
        <dbReference type="ARBA" id="ARBA00022826"/>
    </source>
</evidence>
<comment type="subcellular location">
    <subcellularLocation>
        <location evidence="1">Membrane</location>
        <topology evidence="1">Multi-pass membrane protein</topology>
    </subcellularLocation>
</comment>
<dbReference type="RefSeq" id="XP_013753164.1">
    <property type="nucleotide sequence ID" value="XM_013897710.1"/>
</dbReference>
<dbReference type="Pfam" id="PF03493">
    <property type="entry name" value="BK_channel_a"/>
    <property type="match status" value="1"/>
</dbReference>
<keyword evidence="5" id="KW-0631">Potassium channel</keyword>
<evidence type="ECO:0000256" key="9">
    <source>
        <dbReference type="ARBA" id="ARBA00023136"/>
    </source>
</evidence>
<feature type="compositionally biased region" description="Low complexity" evidence="11">
    <location>
        <begin position="665"/>
        <end position="677"/>
    </location>
</feature>
<dbReference type="Gene3D" id="1.20.120.350">
    <property type="entry name" value="Voltage-gated potassium channels. Chain C"/>
    <property type="match status" value="1"/>
</dbReference>
<feature type="domain" description="RCK N-terminal" evidence="15">
    <location>
        <begin position="350"/>
        <end position="469"/>
    </location>
</feature>
<evidence type="ECO:0000313" key="17">
    <source>
        <dbReference type="Proteomes" id="UP000054408"/>
    </source>
</evidence>
<dbReference type="InterPro" id="IPR003148">
    <property type="entry name" value="RCK_N"/>
</dbReference>
<keyword evidence="8" id="KW-0406">Ion transport</keyword>
<dbReference type="eggNOG" id="KOG1420">
    <property type="taxonomic scope" value="Eukaryota"/>
</dbReference>
<proteinExistence type="predicted"/>
<accession>A0A0L0DSI8</accession>
<feature type="domain" description="Ion transport" evidence="13">
    <location>
        <begin position="128"/>
        <end position="341"/>
    </location>
</feature>
<sequence length="1382" mass="147944">MPLASDWPSSDVSDAAGGGGGGGGGGDGDGGYHSSSELDGSDTSDVMSTGDSEDSYTPAPAPAPGLQHFGEQARMMFIEDVLASPAVPPTPPPEHYTPVARRSYRSSLTLRDNLAHWLRKSTLGHAMDTVQVLLSIIAAILYVVESYYTDGGRNRIPLGFLVIEIFLAAAFAVDFVIHFIASKSRLKFLVSPMSIVDLITILPVVVQLVLVNQVDLGFLRIVRILRVFRILRTYRLFSVTIDERKRELVVLLFTLVSLLYCSASLLQLFNDPGFAGTSPVIAWHDALYFVVVTFSTVGFGDVTPETPLGRFVTIGLIFITVILVPLQLSNLVAVFTKFKAHDRAYSGRYKRHILVTGTYTTAQLQDLLSELFCDDHPENDDIDVILLHPEEPSAETYNLIKSEAVEGRVTFLKGSVLHDQDLGRAALEDTEACFVLSSHYSALGIEDRKQADKQAILSSISLKSYNNKTRDVRVLTQLVSTANAALQESGAADYTLCPRELKFKCLLQGYRAPGVPALLSNILRSSDAFADNASSEPLWLREYCTGARVELYEITLPMSMRYLSFSRAFISMYFTYEVALLGIVIDDGTLVLAPGDSYVIAGGEQAVVLAEDFGSKHAAESGAAEQVRPFTRRPSLQDAIDMFTRGAPAGVVRSVQERSHHMARSPHASPHSRSSAAYVPSALTGASPPPQVSAPGSTRRKPLFPRDTHAMPSAPGRTSPQSNEDSPLADAALAGRGGANKGVNFRDDQARKANEEESKRAKDEQDEKARAPASAGSDATPKSKPDESAAGASAKSTQSTAGQDTAANGGRYKGKAEEPSTPSKATADGEKPTTSKDKARGKSKSKGKSKDKPATGHEQQEEEEEDGDDGRPSRSPASVDGTSLLWSSSSEEEAVANEVSPGHAISVVVDGPDPIATLAFVPPTASASDLDESGIELEVKVKPDRAGKSRGGSTGGESASADWVLNSDGKVQMLNASQTASVATPLVSTREAFLRKRNQSITVGIAQAAATLMHSSGSSEGNDDDGGLPTPIQTLQSAVQSEVVAEAVIEAATEAGKLQHPPDLESPPPGDALFPSLLVTGCISEIKMLLKEAARLGGMREFGRIALLSKGAMDSELEALMGLFAHCSFHRGVPTRPNDLARAGIRAASCVILLQGDEDADLGSTLVDADSLLSVMTIVNSFDAVAADVMPRLRTLLVDLAHFTNLKFLEPIMLESTFRNRMRVLPAFAAGSAFSTETLDPILPAAFFSDVVAMTVGQLLDVPVAPPIACRGSDDDSSEAEAADNDGRDSLIPRAFLYQISVPVQVWGLTYGHLVRLLVCEYHIVPLGLYRNGRHMDAPDDYVYTSPHEAVVLNPGDRAFVLARPSLLVGRFHVVSPVAVFW</sequence>
<evidence type="ECO:0000256" key="12">
    <source>
        <dbReference type="SAM" id="Phobius"/>
    </source>
</evidence>
<evidence type="ECO:0000259" key="14">
    <source>
        <dbReference type="Pfam" id="PF03493"/>
    </source>
</evidence>
<dbReference type="STRING" id="461836.A0A0L0DSI8"/>
<organism evidence="16 17">
    <name type="scientific">Thecamonas trahens ATCC 50062</name>
    <dbReference type="NCBI Taxonomy" id="461836"/>
    <lineage>
        <taxon>Eukaryota</taxon>
        <taxon>Apusozoa</taxon>
        <taxon>Apusomonadida</taxon>
        <taxon>Apusomonadidae</taxon>
        <taxon>Thecamonas</taxon>
    </lineage>
</organism>
<keyword evidence="4 12" id="KW-0812">Transmembrane</keyword>
<feature type="transmembrane region" description="Helical" evidence="12">
    <location>
        <begin position="188"/>
        <end position="211"/>
    </location>
</feature>
<dbReference type="Pfam" id="PF22614">
    <property type="entry name" value="Slo-like_RCK"/>
    <property type="match status" value="2"/>
</dbReference>
<feature type="compositionally biased region" description="Polar residues" evidence="11">
    <location>
        <begin position="33"/>
        <end position="50"/>
    </location>
</feature>
<dbReference type="EMBL" id="GL349497">
    <property type="protein sequence ID" value="KNC55235.1"/>
    <property type="molecule type" value="Genomic_DNA"/>
</dbReference>
<dbReference type="Gene3D" id="1.10.287.70">
    <property type="match status" value="1"/>
</dbReference>
<feature type="compositionally biased region" description="Polar residues" evidence="11">
    <location>
        <begin position="794"/>
        <end position="806"/>
    </location>
</feature>
<evidence type="ECO:0000256" key="6">
    <source>
        <dbReference type="ARBA" id="ARBA00022958"/>
    </source>
</evidence>
<feature type="compositionally biased region" description="Basic and acidic residues" evidence="11">
    <location>
        <begin position="848"/>
        <end position="859"/>
    </location>
</feature>
<dbReference type="Proteomes" id="UP000054408">
    <property type="component" value="Unassembled WGS sequence"/>
</dbReference>
<dbReference type="PANTHER" id="PTHR10027:SF10">
    <property type="entry name" value="SLOWPOKE 2, ISOFORM D"/>
    <property type="match status" value="1"/>
</dbReference>
<feature type="transmembrane region" description="Helical" evidence="12">
    <location>
        <begin position="249"/>
        <end position="269"/>
    </location>
</feature>
<keyword evidence="3" id="KW-0633">Potassium transport</keyword>
<feature type="compositionally biased region" description="Gly residues" evidence="11">
    <location>
        <begin position="16"/>
        <end position="31"/>
    </location>
</feature>
<dbReference type="OMA" id="RNRTHEM"/>
<dbReference type="GO" id="GO:0016020">
    <property type="term" value="C:membrane"/>
    <property type="evidence" value="ECO:0007669"/>
    <property type="project" value="UniProtKB-SubCell"/>
</dbReference>
<name>A0A0L0DSI8_THETB</name>
<dbReference type="SUPFAM" id="SSF81324">
    <property type="entry name" value="Voltage-gated potassium channels"/>
    <property type="match status" value="1"/>
</dbReference>
<keyword evidence="10" id="KW-0407">Ion channel</keyword>
<feature type="region of interest" description="Disordered" evidence="11">
    <location>
        <begin position="654"/>
        <end position="899"/>
    </location>
</feature>
<protein>
    <submittedName>
        <fullName evidence="16">Uncharacterized protein</fullName>
    </submittedName>
</protein>
<evidence type="ECO:0000259" key="13">
    <source>
        <dbReference type="Pfam" id="PF00520"/>
    </source>
</evidence>
<dbReference type="InterPro" id="IPR027359">
    <property type="entry name" value="Volt_channel_dom_sf"/>
</dbReference>
<feature type="transmembrane region" description="Helical" evidence="12">
    <location>
        <begin position="126"/>
        <end position="144"/>
    </location>
</feature>
<dbReference type="OrthoDB" id="10035564at2759"/>
<keyword evidence="17" id="KW-1185">Reference proteome</keyword>
<dbReference type="PANTHER" id="PTHR10027">
    <property type="entry name" value="CALCIUM-ACTIVATED POTASSIUM CHANNEL ALPHA CHAIN"/>
    <property type="match status" value="1"/>
</dbReference>
<dbReference type="InterPro" id="IPR003929">
    <property type="entry name" value="K_chnl_BK_asu"/>
</dbReference>
<evidence type="ECO:0000256" key="11">
    <source>
        <dbReference type="SAM" id="MobiDB-lite"/>
    </source>
</evidence>
<dbReference type="GeneID" id="25568980"/>
<feature type="compositionally biased region" description="Basic and acidic residues" evidence="11">
    <location>
        <begin position="744"/>
        <end position="770"/>
    </location>
</feature>
<keyword evidence="2" id="KW-0813">Transport</keyword>
<evidence type="ECO:0000256" key="8">
    <source>
        <dbReference type="ARBA" id="ARBA00023065"/>
    </source>
</evidence>
<reference evidence="16 17" key="1">
    <citation type="submission" date="2010-05" db="EMBL/GenBank/DDBJ databases">
        <title>The Genome Sequence of Thecamonas trahens ATCC 50062.</title>
        <authorList>
            <consortium name="The Broad Institute Genome Sequencing Platform"/>
            <person name="Russ C."/>
            <person name="Cuomo C."/>
            <person name="Shea T."/>
            <person name="Young S.K."/>
            <person name="Zeng Q."/>
            <person name="Koehrsen M."/>
            <person name="Haas B."/>
            <person name="Borodovsky M."/>
            <person name="Guigo R."/>
            <person name="Alvarado L."/>
            <person name="Berlin A."/>
            <person name="Bochicchio J."/>
            <person name="Borenstein D."/>
            <person name="Chapman S."/>
            <person name="Chen Z."/>
            <person name="Freedman E."/>
            <person name="Gellesch M."/>
            <person name="Goldberg J."/>
            <person name="Griggs A."/>
            <person name="Gujja S."/>
            <person name="Heilman E."/>
            <person name="Heiman D."/>
            <person name="Hepburn T."/>
            <person name="Howarth C."/>
            <person name="Jen D."/>
            <person name="Larson L."/>
            <person name="Mehta T."/>
            <person name="Park D."/>
            <person name="Pearson M."/>
            <person name="Roberts A."/>
            <person name="Saif S."/>
            <person name="Shenoy N."/>
            <person name="Sisk P."/>
            <person name="Stolte C."/>
            <person name="Sykes S."/>
            <person name="Thomson T."/>
            <person name="Walk T."/>
            <person name="White J."/>
            <person name="Yandava C."/>
            <person name="Burger G."/>
            <person name="Gray M.W."/>
            <person name="Holland P.W.H."/>
            <person name="King N."/>
            <person name="Lang F.B.F."/>
            <person name="Roger A.J."/>
            <person name="Ruiz-Trillo I."/>
            <person name="Lander E."/>
            <person name="Nusbaum C."/>
        </authorList>
    </citation>
    <scope>NUCLEOTIDE SEQUENCE [LARGE SCALE GENOMIC DNA]</scope>
    <source>
        <strain evidence="16 17">ATCC 50062</strain>
    </source>
</reference>
<dbReference type="GO" id="GO:0005267">
    <property type="term" value="F:potassium channel activity"/>
    <property type="evidence" value="ECO:0007669"/>
    <property type="project" value="UniProtKB-KW"/>
</dbReference>
<evidence type="ECO:0000313" key="16">
    <source>
        <dbReference type="EMBL" id="KNC55235.1"/>
    </source>
</evidence>
<feature type="domain" description="Calcium-activated potassium channel BK alpha subunit" evidence="14">
    <location>
        <begin position="494"/>
        <end position="583"/>
    </location>
</feature>
<dbReference type="Gene3D" id="3.40.50.720">
    <property type="entry name" value="NAD(P)-binding Rossmann-like Domain"/>
    <property type="match status" value="1"/>
</dbReference>
<evidence type="ECO:0000256" key="4">
    <source>
        <dbReference type="ARBA" id="ARBA00022692"/>
    </source>
</evidence>
<evidence type="ECO:0000256" key="1">
    <source>
        <dbReference type="ARBA" id="ARBA00004141"/>
    </source>
</evidence>
<evidence type="ECO:0000256" key="10">
    <source>
        <dbReference type="ARBA" id="ARBA00023303"/>
    </source>
</evidence>
<dbReference type="InterPro" id="IPR005821">
    <property type="entry name" value="Ion_trans_dom"/>
</dbReference>
<dbReference type="InterPro" id="IPR047871">
    <property type="entry name" value="K_chnl_Slo-like"/>
</dbReference>
<evidence type="ECO:0000256" key="3">
    <source>
        <dbReference type="ARBA" id="ARBA00022538"/>
    </source>
</evidence>
<feature type="domain" description="RCK N-terminal" evidence="15">
    <location>
        <begin position="1100"/>
        <end position="1180"/>
    </location>
</feature>
<evidence type="ECO:0000256" key="2">
    <source>
        <dbReference type="ARBA" id="ARBA00022448"/>
    </source>
</evidence>
<gene>
    <name evidence="16" type="ORF">AMSG_10867</name>
</gene>
<feature type="transmembrane region" description="Helical" evidence="12">
    <location>
        <begin position="156"/>
        <end position="181"/>
    </location>
</feature>
<feature type="region of interest" description="Disordered" evidence="11">
    <location>
        <begin position="1"/>
        <end position="65"/>
    </location>
</feature>
<feature type="transmembrane region" description="Helical" evidence="12">
    <location>
        <begin position="281"/>
        <end position="299"/>
    </location>
</feature>
<evidence type="ECO:0000259" key="15">
    <source>
        <dbReference type="Pfam" id="PF22614"/>
    </source>
</evidence>
<keyword evidence="9 12" id="KW-0472">Membrane</keyword>
<dbReference type="PRINTS" id="PR00169">
    <property type="entry name" value="KCHANNEL"/>
</dbReference>
<evidence type="ECO:0000256" key="7">
    <source>
        <dbReference type="ARBA" id="ARBA00022989"/>
    </source>
</evidence>
<keyword evidence="6" id="KW-0630">Potassium</keyword>
<dbReference type="Pfam" id="PF00520">
    <property type="entry name" value="Ion_trans"/>
    <property type="match status" value="1"/>
</dbReference>
<feature type="transmembrane region" description="Helical" evidence="12">
    <location>
        <begin position="311"/>
        <end position="335"/>
    </location>
</feature>
<feature type="compositionally biased region" description="Polar residues" evidence="11">
    <location>
        <begin position="716"/>
        <end position="725"/>
    </location>
</feature>